<feature type="transmembrane region" description="Helical" evidence="6">
    <location>
        <begin position="458"/>
        <end position="482"/>
    </location>
</feature>
<dbReference type="Gene3D" id="1.20.58.340">
    <property type="entry name" value="Magnesium transport protein CorA, transmembrane region"/>
    <property type="match status" value="1"/>
</dbReference>
<dbReference type="InterPro" id="IPR045863">
    <property type="entry name" value="CorA_TM1_TM2"/>
</dbReference>
<dbReference type="AlphaFoldDB" id="A0A6A6WAR2"/>
<dbReference type="GeneID" id="54489197"/>
<evidence type="ECO:0000256" key="4">
    <source>
        <dbReference type="ARBA" id="ARBA00023136"/>
    </source>
</evidence>
<accession>A0A6A6WAR2</accession>
<dbReference type="SUPFAM" id="SSF144083">
    <property type="entry name" value="Magnesium transport protein CorA, transmembrane region"/>
    <property type="match status" value="1"/>
</dbReference>
<sequence>MDGESDKRQTPLSPTPDYPMSIRVQENRALGAGQGIRHSPDSDDLQQRPTYAHNSHVFHHTHTHGLTRLAQKHRKATLGPLQQWEEWEQDGRGPYHEYVHKCLEAGWTNLQDLDDYLSVDFEDLNLKISVMDIKNDNTAQHYEEMHDDIELAEFMREVKPFGCKSRIYVVEQSGYISSSIMESFGSALQLDPRFFQWHIRGSKHMLSIATRNRTPFITLNFRISDPSGETPTDTKTFKASIYVSRASPDFWTGVVFISSHSKVMLSSHSFLTPPTFTPDFSNIPTPQKPGPKTFRELYIEMLASSNLAEAALSPFVAFSPLFKLNCYTFNQLMYTFRQEDAKVEGVSELYPVNLTEEIRRSLESVERGGSLGWKASSTPFEQDTKERLREDFNYALKSSEMLWQAREKYNDTHHRRTNARISALANAFAFFFAPISLISSIYGMNITEISGDDSNPRLWQFFVAVAGLCVVIMLIIAVSAWVQMAVQLHRRARFKDILTFALGTSMAATVRPRKASTVVLES</sequence>
<comment type="subcellular location">
    <subcellularLocation>
        <location evidence="1">Membrane</location>
        <topology evidence="1">Multi-pass membrane protein</topology>
    </subcellularLocation>
</comment>
<keyword evidence="3 6" id="KW-1133">Transmembrane helix</keyword>
<dbReference type="OrthoDB" id="3231000at2759"/>
<keyword evidence="4 6" id="KW-0472">Membrane</keyword>
<dbReference type="RefSeq" id="XP_033601575.1">
    <property type="nucleotide sequence ID" value="XM_033748143.1"/>
</dbReference>
<keyword evidence="8" id="KW-1185">Reference proteome</keyword>
<keyword evidence="2 6" id="KW-0812">Transmembrane</keyword>
<feature type="region of interest" description="Disordered" evidence="5">
    <location>
        <begin position="1"/>
        <end position="48"/>
    </location>
</feature>
<dbReference type="Proteomes" id="UP000799437">
    <property type="component" value="Unassembled WGS sequence"/>
</dbReference>
<evidence type="ECO:0000313" key="7">
    <source>
        <dbReference type="EMBL" id="KAF2759124.1"/>
    </source>
</evidence>
<dbReference type="Pfam" id="PF01544">
    <property type="entry name" value="CorA"/>
    <property type="match status" value="1"/>
</dbReference>
<evidence type="ECO:0000256" key="3">
    <source>
        <dbReference type="ARBA" id="ARBA00022989"/>
    </source>
</evidence>
<proteinExistence type="predicted"/>
<feature type="transmembrane region" description="Helical" evidence="6">
    <location>
        <begin position="423"/>
        <end position="446"/>
    </location>
</feature>
<organism evidence="7 8">
    <name type="scientific">Pseudovirgaria hyperparasitica</name>
    <dbReference type="NCBI Taxonomy" id="470096"/>
    <lineage>
        <taxon>Eukaryota</taxon>
        <taxon>Fungi</taxon>
        <taxon>Dikarya</taxon>
        <taxon>Ascomycota</taxon>
        <taxon>Pezizomycotina</taxon>
        <taxon>Dothideomycetes</taxon>
        <taxon>Dothideomycetes incertae sedis</taxon>
        <taxon>Acrospermales</taxon>
        <taxon>Acrospermaceae</taxon>
        <taxon>Pseudovirgaria</taxon>
    </lineage>
</organism>
<name>A0A6A6WAR2_9PEZI</name>
<dbReference type="InterPro" id="IPR002523">
    <property type="entry name" value="MgTranspt_CorA/ZnTranspt_ZntB"/>
</dbReference>
<evidence type="ECO:0000313" key="8">
    <source>
        <dbReference type="Proteomes" id="UP000799437"/>
    </source>
</evidence>
<protein>
    <recommendedName>
        <fullName evidence="9">Cora-domain-containing protein</fullName>
    </recommendedName>
</protein>
<gene>
    <name evidence="7" type="ORF">EJ05DRAFT_509986</name>
</gene>
<reference evidence="7" key="1">
    <citation type="journal article" date="2020" name="Stud. Mycol.">
        <title>101 Dothideomycetes genomes: a test case for predicting lifestyles and emergence of pathogens.</title>
        <authorList>
            <person name="Haridas S."/>
            <person name="Albert R."/>
            <person name="Binder M."/>
            <person name="Bloem J."/>
            <person name="Labutti K."/>
            <person name="Salamov A."/>
            <person name="Andreopoulos B."/>
            <person name="Baker S."/>
            <person name="Barry K."/>
            <person name="Bills G."/>
            <person name="Bluhm B."/>
            <person name="Cannon C."/>
            <person name="Castanera R."/>
            <person name="Culley D."/>
            <person name="Daum C."/>
            <person name="Ezra D."/>
            <person name="Gonzalez J."/>
            <person name="Henrissat B."/>
            <person name="Kuo A."/>
            <person name="Liang C."/>
            <person name="Lipzen A."/>
            <person name="Lutzoni F."/>
            <person name="Magnuson J."/>
            <person name="Mondo S."/>
            <person name="Nolan M."/>
            <person name="Ohm R."/>
            <person name="Pangilinan J."/>
            <person name="Park H.-J."/>
            <person name="Ramirez L."/>
            <person name="Alfaro M."/>
            <person name="Sun H."/>
            <person name="Tritt A."/>
            <person name="Yoshinaga Y."/>
            <person name="Zwiers L.-H."/>
            <person name="Turgeon B."/>
            <person name="Goodwin S."/>
            <person name="Spatafora J."/>
            <person name="Crous P."/>
            <person name="Grigoriev I."/>
        </authorList>
    </citation>
    <scope>NUCLEOTIDE SEQUENCE</scope>
    <source>
        <strain evidence="7">CBS 121739</strain>
    </source>
</reference>
<evidence type="ECO:0008006" key="9">
    <source>
        <dbReference type="Google" id="ProtNLM"/>
    </source>
</evidence>
<dbReference type="EMBL" id="ML996570">
    <property type="protein sequence ID" value="KAF2759124.1"/>
    <property type="molecule type" value="Genomic_DNA"/>
</dbReference>
<evidence type="ECO:0000256" key="5">
    <source>
        <dbReference type="SAM" id="MobiDB-lite"/>
    </source>
</evidence>
<dbReference type="GO" id="GO:0016020">
    <property type="term" value="C:membrane"/>
    <property type="evidence" value="ECO:0007669"/>
    <property type="project" value="UniProtKB-SubCell"/>
</dbReference>
<evidence type="ECO:0000256" key="1">
    <source>
        <dbReference type="ARBA" id="ARBA00004141"/>
    </source>
</evidence>
<evidence type="ECO:0000256" key="2">
    <source>
        <dbReference type="ARBA" id="ARBA00022692"/>
    </source>
</evidence>
<evidence type="ECO:0000256" key="6">
    <source>
        <dbReference type="SAM" id="Phobius"/>
    </source>
</evidence>
<dbReference type="GO" id="GO:0046873">
    <property type="term" value="F:metal ion transmembrane transporter activity"/>
    <property type="evidence" value="ECO:0007669"/>
    <property type="project" value="InterPro"/>
</dbReference>